<dbReference type="PATRIC" id="fig|1543721.4.peg.3385"/>
<dbReference type="OrthoDB" id="9758182at2"/>
<keyword evidence="6" id="KW-1185">Reference proteome</keyword>
<evidence type="ECO:0000256" key="3">
    <source>
        <dbReference type="SAM" id="Phobius"/>
    </source>
</evidence>
<dbReference type="RefSeq" id="WP_046861401.1">
    <property type="nucleotide sequence ID" value="NZ_CP011412.1"/>
</dbReference>
<evidence type="ECO:0000313" key="5">
    <source>
        <dbReference type="EMBL" id="AKH22342.1"/>
    </source>
</evidence>
<dbReference type="PIRSF" id="PIRSF500060">
    <property type="entry name" value="UCP500060"/>
    <property type="match status" value="1"/>
</dbReference>
<accession>A0A0F7K3E0</accession>
<keyword evidence="3" id="KW-1133">Transmembrane helix</keyword>
<dbReference type="Proteomes" id="UP000034410">
    <property type="component" value="Chromosome"/>
</dbReference>
<dbReference type="PANTHER" id="PTHR43819:SF1">
    <property type="entry name" value="ARCHAEAL-TYPE GLUTAMATE SYNTHASE [NADPH]"/>
    <property type="match status" value="1"/>
</dbReference>
<dbReference type="EMBL" id="CP011412">
    <property type="protein sequence ID" value="AKH22342.1"/>
    <property type="molecule type" value="Genomic_DNA"/>
</dbReference>
<comment type="similarity">
    <text evidence="1 2">Belongs to the glutamate synthase family.</text>
</comment>
<dbReference type="PANTHER" id="PTHR43819">
    <property type="entry name" value="ARCHAEAL-TYPE GLUTAMATE SYNTHASE [NADPH]"/>
    <property type="match status" value="1"/>
</dbReference>
<dbReference type="GO" id="GO:0006537">
    <property type="term" value="P:glutamate biosynthetic process"/>
    <property type="evidence" value="ECO:0007669"/>
    <property type="project" value="InterPro"/>
</dbReference>
<dbReference type="AlphaFoldDB" id="A0A0F7K3E0"/>
<keyword evidence="3" id="KW-0472">Membrane</keyword>
<dbReference type="PIRSF" id="PIRSF006429">
    <property type="entry name" value="GOGAT_lg_2"/>
    <property type="match status" value="1"/>
</dbReference>
<dbReference type="InterPro" id="IPR024188">
    <property type="entry name" value="GltB"/>
</dbReference>
<protein>
    <submittedName>
        <fullName evidence="5">Glutamate synthase</fullName>
    </submittedName>
</protein>
<organism evidence="5 6">
    <name type="scientific">Sedimenticola thiotaurini</name>
    <dbReference type="NCBI Taxonomy" id="1543721"/>
    <lineage>
        <taxon>Bacteria</taxon>
        <taxon>Pseudomonadati</taxon>
        <taxon>Pseudomonadota</taxon>
        <taxon>Gammaproteobacteria</taxon>
        <taxon>Chromatiales</taxon>
        <taxon>Sedimenticolaceae</taxon>
        <taxon>Sedimenticola</taxon>
    </lineage>
</organism>
<feature type="transmembrane region" description="Helical" evidence="3">
    <location>
        <begin position="5"/>
        <end position="23"/>
    </location>
</feature>
<dbReference type="KEGG" id="seds:AAY24_16390"/>
<feature type="domain" description="Glutamate synthase" evidence="4">
    <location>
        <begin position="153"/>
        <end position="469"/>
    </location>
</feature>
<name>A0A0F7K3E0_9GAMM</name>
<evidence type="ECO:0000313" key="6">
    <source>
        <dbReference type="Proteomes" id="UP000034410"/>
    </source>
</evidence>
<dbReference type="InterPro" id="IPR002932">
    <property type="entry name" value="Glu_synthdom"/>
</dbReference>
<sequence length="556" mass="60675">MRRNFILFASGSLIAIALLHLVWRPAVWLLLPLLPLILLGLYDMFQQQHALKRNFPLFGRGRWIMEWFRPFIRQYLLESDTDGAPINRMFRSIVYQRAKGARETVPFGTQLDTYRNGYEWIGHSLSALDVAELDIDMRVLVGGPACRQPYSASVFNISAMSFGALSCNAILALNGGAKAGGFYHNTGEGGISRYHLEPGGDLVWQVGTGYFGCRDEAGHFSPEAFREKARLPAVKMIEIKLSQGAKPGHGGILPADKNSPEIAAIRGVVPGTPVISPSAHSAFSTPLGLLDFVQQLRDLSDGKPVGIKLAIGRRSEFIAICKAMVSSGITPDFITVDGGEGGTGAAPLEYANSVGTPLREALAFVDDCLTGFGVRQDIRIIASGKMISAFHLVKNLALGADICNSARGMMLALGCIQSLTCNSNACPTGVATQDPRLYRGLVVGDKVRRVAKFHEKTLHATAEIISSAGLCHTRELTRTHIYRRINQESVRRYDQVFPYVEPGSLLSSEPPERFRLDLEEASPESFMPDKCLTRINRHASEVTAGDTGSESALERV</sequence>
<dbReference type="InterPro" id="IPR027283">
    <property type="entry name" value="YerD"/>
</dbReference>
<evidence type="ECO:0000259" key="4">
    <source>
        <dbReference type="Pfam" id="PF01645"/>
    </source>
</evidence>
<reference evidence="5 6" key="1">
    <citation type="journal article" date="2015" name="Genome Announc.">
        <title>Complete Genome Sequence of Sedimenticola thiotaurini Strain SIP-G1, a Polyphosphate- and Polyhydroxyalkanoate-Accumulating Sulfur-Oxidizing Gammaproteobacterium Isolated from Salt Marsh Sediments.</title>
        <authorList>
            <person name="Flood B.E."/>
            <person name="Jones D.S."/>
            <person name="Bailey J.V."/>
        </authorList>
    </citation>
    <scope>NUCLEOTIDE SEQUENCE [LARGE SCALE GENOMIC DNA]</scope>
    <source>
        <strain evidence="5 6">SIP-G1</strain>
    </source>
</reference>
<dbReference type="CDD" id="cd02808">
    <property type="entry name" value="GltS_FMN"/>
    <property type="match status" value="1"/>
</dbReference>
<keyword evidence="3" id="KW-0812">Transmembrane</keyword>
<proteinExistence type="inferred from homology"/>
<dbReference type="SUPFAM" id="SSF51395">
    <property type="entry name" value="FMN-linked oxidoreductases"/>
    <property type="match status" value="1"/>
</dbReference>
<dbReference type="Gene3D" id="3.20.20.70">
    <property type="entry name" value="Aldolase class I"/>
    <property type="match status" value="1"/>
</dbReference>
<evidence type="ECO:0000256" key="1">
    <source>
        <dbReference type="ARBA" id="ARBA00009716"/>
    </source>
</evidence>
<gene>
    <name evidence="5" type="ORF">AAY24_16390</name>
</gene>
<dbReference type="Pfam" id="PF01645">
    <property type="entry name" value="Glu_synthase"/>
    <property type="match status" value="1"/>
</dbReference>
<dbReference type="InterPro" id="IPR013785">
    <property type="entry name" value="Aldolase_TIM"/>
</dbReference>
<dbReference type="GO" id="GO:0015930">
    <property type="term" value="F:glutamate synthase activity"/>
    <property type="evidence" value="ECO:0007669"/>
    <property type="project" value="InterPro"/>
</dbReference>
<evidence type="ECO:0000256" key="2">
    <source>
        <dbReference type="PIRNR" id="PIRNR006429"/>
    </source>
</evidence>